<dbReference type="EC" id="3.4.-.-" evidence="6"/>
<evidence type="ECO:0000313" key="7">
    <source>
        <dbReference type="EMBL" id="MBB1085288.1"/>
    </source>
</evidence>
<sequence length="458" mass="52059">MGRHTCTTFLAGKKATIDGSTIVCRVEDYSNNFDPQRFIVVTPEKQPQHYESKVTKFKIDLPANSLRYTSTPDADSSAGIFGASGINSANVSMTATETITNNSRILSLDPYNSEDGIGEGDFLTLVLPYVKTAKQAVKRVGSLLEKYGTYEANGMAFGDKDEVWYLETLGGHHWAAMRIPDESYVIAPNRLNITNFDFSSTATLSSADLKELIDLNYLNPEEGNYNLRLIFGSSTYRDAHYNNPRAWFVEKQLSGERGNKPTDQMLPFINYPQHKITIQEIKKLMSSHYQDTEYDPYVVKNAPFRSIALNRNLELHLLQIRNNIDPQLSAIHWLAFGPNTVNAVVPFYANVKETPQHYRDTTTTFDIKDSYWLNHVIMAIADQHYQKVESLIEDFSEQVMTQTLAIQHQADKKFAKQDDITEFLSKINEQMAEISYQESIKLLGKLVDYGLKNAYLQY</sequence>
<reference evidence="7 8" key="1">
    <citation type="submission" date="2020-07" db="EMBL/GenBank/DDBJ databases">
        <title>Description of Limosilactobacillus balticus sp. nov., Limosilactobacillus agrestis sp. nov., Limosilactobacillus albertensis sp. nov., Limosilactobacillus rudii sp. nov., Limosilactobacillus fastidiosus sp. nov., five novel Limosilactobacillus species isolated from the vertebrate gastrointestinal tract, and proposal of 6 subspecies of Limosilactobacillus reuteri adapted to the gastrointestinal tract of specific vertebrate hosts.</title>
        <authorList>
            <person name="Li F."/>
            <person name="Cheng C."/>
            <person name="Zheng J."/>
            <person name="Quevedo R.M."/>
            <person name="Li J."/>
            <person name="Roos S."/>
            <person name="Gaenzle M.G."/>
            <person name="Walter J."/>
        </authorList>
    </citation>
    <scope>NUCLEOTIDE SEQUENCE [LARGE SCALE GENOMIC DNA]</scope>
    <source>
        <strain evidence="7 8">WF-MA3-C</strain>
    </source>
</reference>
<evidence type="ECO:0000256" key="2">
    <source>
        <dbReference type="ARBA" id="ARBA00007225"/>
    </source>
</evidence>
<evidence type="ECO:0000256" key="6">
    <source>
        <dbReference type="RuleBase" id="RU364089"/>
    </source>
</evidence>
<evidence type="ECO:0000256" key="3">
    <source>
        <dbReference type="ARBA" id="ARBA00022670"/>
    </source>
</evidence>
<dbReference type="AlphaFoldDB" id="A0A7W3TXW4"/>
<dbReference type="Gene3D" id="3.60.60.10">
    <property type="entry name" value="Penicillin V Acylase, Chain A"/>
    <property type="match status" value="1"/>
</dbReference>
<organism evidence="7 8">
    <name type="scientific">Limosilactobacillus fastidiosus</name>
    <dbReference type="NCBI Taxonomy" id="2759855"/>
    <lineage>
        <taxon>Bacteria</taxon>
        <taxon>Bacillati</taxon>
        <taxon>Bacillota</taxon>
        <taxon>Bacilli</taxon>
        <taxon>Lactobacillales</taxon>
        <taxon>Lactobacillaceae</taxon>
        <taxon>Limosilactobacillus</taxon>
    </lineage>
</organism>
<dbReference type="InterPro" id="IPR005322">
    <property type="entry name" value="Peptidase_C69"/>
</dbReference>
<proteinExistence type="inferred from homology"/>
<evidence type="ECO:0000256" key="1">
    <source>
        <dbReference type="ARBA" id="ARBA00001670"/>
    </source>
</evidence>
<evidence type="ECO:0000313" key="8">
    <source>
        <dbReference type="Proteomes" id="UP000518255"/>
    </source>
</evidence>
<dbReference type="GO" id="GO:0070004">
    <property type="term" value="F:cysteine-type exopeptidase activity"/>
    <property type="evidence" value="ECO:0007669"/>
    <property type="project" value="InterPro"/>
</dbReference>
<dbReference type="Pfam" id="PF03577">
    <property type="entry name" value="Peptidase_C69"/>
    <property type="match status" value="1"/>
</dbReference>
<dbReference type="PANTHER" id="PTHR12994:SF17">
    <property type="entry name" value="LD30995P"/>
    <property type="match status" value="1"/>
</dbReference>
<comment type="catalytic activity">
    <reaction evidence="1">
        <text>an L-aminoacyl-L-amino acid + H2O = 2 an L-alpha-amino acid</text>
        <dbReference type="Rhea" id="RHEA:48940"/>
        <dbReference type="ChEBI" id="CHEBI:15377"/>
        <dbReference type="ChEBI" id="CHEBI:59869"/>
        <dbReference type="ChEBI" id="CHEBI:77460"/>
        <dbReference type="EC" id="3.4.13.19"/>
    </reaction>
</comment>
<evidence type="ECO:0000256" key="5">
    <source>
        <dbReference type="ARBA" id="ARBA00022997"/>
    </source>
</evidence>
<keyword evidence="5 6" id="KW-0224">Dipeptidase</keyword>
<comment type="similarity">
    <text evidence="2 6">Belongs to the peptidase C69 family.</text>
</comment>
<dbReference type="EMBL" id="JACIUY010000011">
    <property type="protein sequence ID" value="MBB1085288.1"/>
    <property type="molecule type" value="Genomic_DNA"/>
</dbReference>
<dbReference type="RefSeq" id="WP_182580014.1">
    <property type="nucleotide sequence ID" value="NZ_JACIUY010000011.1"/>
</dbReference>
<dbReference type="GO" id="GO:0006508">
    <property type="term" value="P:proteolysis"/>
    <property type="evidence" value="ECO:0007669"/>
    <property type="project" value="UniProtKB-KW"/>
</dbReference>
<evidence type="ECO:0000256" key="4">
    <source>
        <dbReference type="ARBA" id="ARBA00022801"/>
    </source>
</evidence>
<gene>
    <name evidence="7" type="ORF">H5R63_00435</name>
</gene>
<dbReference type="InterPro" id="IPR047804">
    <property type="entry name" value="C69_dipept_A-like"/>
</dbReference>
<dbReference type="PANTHER" id="PTHR12994">
    <property type="entry name" value="SECERNIN"/>
    <property type="match status" value="1"/>
</dbReference>
<dbReference type="NCBIfam" id="NF033678">
    <property type="entry name" value="C69_fam_dipept"/>
    <property type="match status" value="1"/>
</dbReference>
<dbReference type="GO" id="GO:0016805">
    <property type="term" value="F:dipeptidase activity"/>
    <property type="evidence" value="ECO:0007669"/>
    <property type="project" value="UniProtKB-KW"/>
</dbReference>
<name>A0A7W3TXW4_9LACO</name>
<keyword evidence="4 6" id="KW-0378">Hydrolase</keyword>
<dbReference type="Proteomes" id="UP000518255">
    <property type="component" value="Unassembled WGS sequence"/>
</dbReference>
<keyword evidence="3 6" id="KW-0645">Protease</keyword>
<protein>
    <recommendedName>
        <fullName evidence="6">Dipeptidase</fullName>
        <ecNumber evidence="6">3.4.-.-</ecNumber>
    </recommendedName>
</protein>
<comment type="caution">
    <text evidence="7">The sequence shown here is derived from an EMBL/GenBank/DDBJ whole genome shotgun (WGS) entry which is preliminary data.</text>
</comment>
<accession>A0A7W3TXW4</accession>